<comment type="caution">
    <text evidence="1">The sequence shown here is derived from an EMBL/GenBank/DDBJ whole genome shotgun (WGS) entry which is preliminary data.</text>
</comment>
<dbReference type="AlphaFoldDB" id="A0A7V8SVG3"/>
<dbReference type="EMBL" id="JACDQQ010000250">
    <property type="protein sequence ID" value="MBA0083834.1"/>
    <property type="molecule type" value="Genomic_DNA"/>
</dbReference>
<dbReference type="Proteomes" id="UP000567293">
    <property type="component" value="Unassembled WGS sequence"/>
</dbReference>
<name>A0A7V8SVG3_9BACT</name>
<sequence>MRYDFLVETYETERIKVLSVWSEFRDQDLPARPNVKDARGRSVHEQMVHQCVSENLWFLNMLG</sequence>
<dbReference type="SUPFAM" id="SSF109854">
    <property type="entry name" value="DinB/YfiT-like putative metalloenzymes"/>
    <property type="match status" value="1"/>
</dbReference>
<protein>
    <submittedName>
        <fullName evidence="1">Damage-inducible protein DinB</fullName>
    </submittedName>
</protein>
<proteinExistence type="predicted"/>
<keyword evidence="2" id="KW-1185">Reference proteome</keyword>
<evidence type="ECO:0000313" key="2">
    <source>
        <dbReference type="Proteomes" id="UP000567293"/>
    </source>
</evidence>
<accession>A0A7V8SVG3</accession>
<organism evidence="1 2">
    <name type="scientific">Candidatus Acidiferrum panamense</name>
    <dbReference type="NCBI Taxonomy" id="2741543"/>
    <lineage>
        <taxon>Bacteria</taxon>
        <taxon>Pseudomonadati</taxon>
        <taxon>Acidobacteriota</taxon>
        <taxon>Terriglobia</taxon>
        <taxon>Candidatus Acidiferrales</taxon>
        <taxon>Candidatus Acidiferrum</taxon>
    </lineage>
</organism>
<reference evidence="1" key="1">
    <citation type="submission" date="2020-06" db="EMBL/GenBank/DDBJ databases">
        <title>Legume-microbial interactions unlock mineral nutrients during tropical forest succession.</title>
        <authorList>
            <person name="Epihov D.Z."/>
        </authorList>
    </citation>
    <scope>NUCLEOTIDE SEQUENCE [LARGE SCALE GENOMIC DNA]</scope>
    <source>
        <strain evidence="1">Pan2503</strain>
    </source>
</reference>
<feature type="non-terminal residue" evidence="1">
    <location>
        <position position="63"/>
    </location>
</feature>
<gene>
    <name evidence="1" type="ORF">HRJ53_02460</name>
</gene>
<dbReference type="InterPro" id="IPR034660">
    <property type="entry name" value="DinB/YfiT-like"/>
</dbReference>
<evidence type="ECO:0000313" key="1">
    <source>
        <dbReference type="EMBL" id="MBA0083834.1"/>
    </source>
</evidence>